<dbReference type="EMBL" id="AP008955">
    <property type="protein sequence ID" value="BAH46368.1"/>
    <property type="molecule type" value="Genomic_DNA"/>
</dbReference>
<dbReference type="KEGG" id="bbe:BBR47_29030"/>
<name>C0Z719_BREBN</name>
<proteinExistence type="predicted"/>
<evidence type="ECO:0000313" key="2">
    <source>
        <dbReference type="EMBL" id="BAH46368.1"/>
    </source>
</evidence>
<gene>
    <name evidence="1" type="ordered locus">BBR47_29030</name>
    <name evidence="2" type="ordered locus">BBR47_53910</name>
</gene>
<dbReference type="STRING" id="358681.BBR47_29030"/>
<accession>C0Z719</accession>
<protein>
    <submittedName>
        <fullName evidence="2">Uncharacterized protein</fullName>
    </submittedName>
</protein>
<dbReference type="HOGENOM" id="CLU_2394031_0_0_9"/>
<evidence type="ECO:0000313" key="1">
    <source>
        <dbReference type="EMBL" id="BAH43880.1"/>
    </source>
</evidence>
<keyword evidence="3" id="KW-1185">Reference proteome</keyword>
<evidence type="ECO:0000313" key="3">
    <source>
        <dbReference type="Proteomes" id="UP000001877"/>
    </source>
</evidence>
<organism evidence="2 3">
    <name type="scientific">Brevibacillus brevis (strain 47 / JCM 6285 / NBRC 100599)</name>
    <dbReference type="NCBI Taxonomy" id="358681"/>
    <lineage>
        <taxon>Bacteria</taxon>
        <taxon>Bacillati</taxon>
        <taxon>Bacillota</taxon>
        <taxon>Bacilli</taxon>
        <taxon>Bacillales</taxon>
        <taxon>Paenibacillaceae</taxon>
        <taxon>Brevibacillus</taxon>
    </lineage>
</organism>
<sequence>MHNPSNVSVDAIKLLGLMDEVCEKLGLRLRDYTTPEDLFEAVFSRTSIKILRKLDEKMGDEYLQDDLLGIMHRAVRARIRKVSPETVESGRSA</sequence>
<dbReference type="KEGG" id="bbe:BBR47_53910"/>
<dbReference type="RefSeq" id="WP_015891199.1">
    <property type="nucleotide sequence ID" value="NC_012491.1"/>
</dbReference>
<dbReference type="EMBL" id="AP008955">
    <property type="protein sequence ID" value="BAH43880.1"/>
    <property type="molecule type" value="Genomic_DNA"/>
</dbReference>
<dbReference type="Proteomes" id="UP000001877">
    <property type="component" value="Chromosome"/>
</dbReference>
<dbReference type="AlphaFoldDB" id="C0Z719"/>
<reference evidence="2 3" key="1">
    <citation type="submission" date="2005-03" db="EMBL/GenBank/DDBJ databases">
        <title>Brevibacillus brevis strain 47, complete genome.</title>
        <authorList>
            <person name="Hosoyama A."/>
            <person name="Yamada R."/>
            <person name="Hongo Y."/>
            <person name="Terui Y."/>
            <person name="Ankai A."/>
            <person name="Masuyama W."/>
            <person name="Sekiguchi M."/>
            <person name="Takeda T."/>
            <person name="Asano K."/>
            <person name="Ohji S."/>
            <person name="Ichikawa N."/>
            <person name="Narita S."/>
            <person name="Aoki N."/>
            <person name="Miura H."/>
            <person name="Matsushita S."/>
            <person name="Sekigawa T."/>
            <person name="Yamagata H."/>
            <person name="Yoshikawa H."/>
            <person name="Udaka S."/>
            <person name="Tanikawa S."/>
            <person name="Fujita N."/>
        </authorList>
    </citation>
    <scope>NUCLEOTIDE SEQUENCE [LARGE SCALE GENOMIC DNA]</scope>
    <source>
        <strain evidence="3">47 / JCM 6285 / NBRC 100599</strain>
        <strain evidence="2">NBRC 100599</strain>
    </source>
</reference>